<evidence type="ECO:0000256" key="1">
    <source>
        <dbReference type="SAM" id="MobiDB-lite"/>
    </source>
</evidence>
<feature type="region of interest" description="Disordered" evidence="1">
    <location>
        <begin position="1"/>
        <end position="33"/>
    </location>
</feature>
<accession>A0A836G6M0</accession>
<evidence type="ECO:0000313" key="3">
    <source>
        <dbReference type="Proteomes" id="UP000674143"/>
    </source>
</evidence>
<dbReference type="EMBL" id="JAFHLR010000026">
    <property type="protein sequence ID" value="KAG5476202.1"/>
    <property type="molecule type" value="Genomic_DNA"/>
</dbReference>
<keyword evidence="3" id="KW-1185">Reference proteome</keyword>
<dbReference type="KEGG" id="loi:92361066"/>
<dbReference type="GeneID" id="92361066"/>
<feature type="compositionally biased region" description="Basic and acidic residues" evidence="1">
    <location>
        <begin position="10"/>
        <end position="20"/>
    </location>
</feature>
<gene>
    <name evidence="2" type="ORF">LSCM4_05162</name>
</gene>
<organism evidence="2 3">
    <name type="scientific">Leishmania orientalis</name>
    <dbReference type="NCBI Taxonomy" id="2249476"/>
    <lineage>
        <taxon>Eukaryota</taxon>
        <taxon>Discoba</taxon>
        <taxon>Euglenozoa</taxon>
        <taxon>Kinetoplastea</taxon>
        <taxon>Metakinetoplastina</taxon>
        <taxon>Trypanosomatida</taxon>
        <taxon>Trypanosomatidae</taxon>
        <taxon>Leishmaniinae</taxon>
        <taxon>Leishmania</taxon>
    </lineage>
</organism>
<sequence>MLRPSRPLRRSIDEQRREGGSSESAKGFLMSRRIGRRTHAASTLFTTASAGGCTTMAPAGPAAVANAEAMSAVPLPSLVSCSDGVCNASDLRGVHPPQRLTSSFPTTAADTVDAAAAVRKSAESYTYGPSKHASSPLKVATTHYTGLNVLFDRTDKQPHIPKSGPRLFTSTEVLELRSEARQAYARRRRMEERRQLIASEAEARSGLAGAALDQIAAVRELHKEERESLMRAASDAALPVQCLEQRIRHRIIEEDAKSDGQLRQEGRDAWRLHVQLCKEASEDLSARVVAHRAATHRFRAALTFIVVQEIELRKCVEVESAKCWEALVQEEAEGRADAERRALVRFLSSPEQLALTAAREERERKRARRTAKLLRLFQEQQDGFVNGCRHGTGGLSLFVGGAPKKVCRRCRVKWDENLGYYVSMDRTMKIHSPPSPLTAAVGAGVKTAPPAVKQSVAEAAKGVSVLPPLKERST</sequence>
<dbReference type="Proteomes" id="UP000674143">
    <property type="component" value="Unassembled WGS sequence"/>
</dbReference>
<proteinExistence type="predicted"/>
<protein>
    <submittedName>
        <fullName evidence="2">Uncharacterized protein</fullName>
    </submittedName>
</protein>
<reference evidence="3" key="2">
    <citation type="journal article" date="2021" name="Sci. Data">
        <title>Chromosome-scale genome sequencing, assembly and annotation of six genomes from subfamily Leishmaniinae.</title>
        <authorList>
            <person name="Almutairi H."/>
            <person name="Urbaniak M.D."/>
            <person name="Bates M.D."/>
            <person name="Jariyapan N."/>
            <person name="Kwakye-Nuako G."/>
            <person name="Thomaz Soccol V."/>
            <person name="Al-Salem W.S."/>
            <person name="Dillon R.J."/>
            <person name="Bates P.A."/>
            <person name="Gatherer D."/>
        </authorList>
    </citation>
    <scope>NUCLEOTIDE SEQUENCE [LARGE SCALE GENOMIC DNA]</scope>
</reference>
<dbReference type="RefSeq" id="XP_067062435.1">
    <property type="nucleotide sequence ID" value="XM_067207132.1"/>
</dbReference>
<dbReference type="AlphaFoldDB" id="A0A836G6M0"/>
<comment type="caution">
    <text evidence="2">The sequence shown here is derived from an EMBL/GenBank/DDBJ whole genome shotgun (WGS) entry which is preliminary data.</text>
</comment>
<name>A0A836G6M0_9TRYP</name>
<evidence type="ECO:0000313" key="2">
    <source>
        <dbReference type="EMBL" id="KAG5476202.1"/>
    </source>
</evidence>
<reference evidence="3" key="1">
    <citation type="journal article" date="2021" name="Microbiol. Resour. Announc.">
        <title>LGAAP: Leishmaniinae Genome Assembly and Annotation Pipeline.</title>
        <authorList>
            <person name="Almutairi H."/>
            <person name="Urbaniak M.D."/>
            <person name="Bates M.D."/>
            <person name="Jariyapan N."/>
            <person name="Kwakye-Nuako G."/>
            <person name="Thomaz-Soccol V."/>
            <person name="Al-Salem W.S."/>
            <person name="Dillon R.J."/>
            <person name="Bates P.A."/>
            <person name="Gatherer D."/>
        </authorList>
    </citation>
    <scope>NUCLEOTIDE SEQUENCE [LARGE SCALE GENOMIC DNA]</scope>
</reference>